<dbReference type="Pfam" id="PF02190">
    <property type="entry name" value="LON_substr_bdg"/>
    <property type="match status" value="1"/>
</dbReference>
<dbReference type="PROSITE" id="PS50089">
    <property type="entry name" value="ZF_RING_2"/>
    <property type="match status" value="2"/>
</dbReference>
<evidence type="ECO:0000313" key="6">
    <source>
        <dbReference type="Ensembl" id="ENSMUNP00000018104.2"/>
    </source>
</evidence>
<reference evidence="6" key="3">
    <citation type="submission" date="2025-09" db="UniProtKB">
        <authorList>
            <consortium name="Ensembl"/>
        </authorList>
    </citation>
    <scope>IDENTIFICATION</scope>
</reference>
<accession>A0A8C6JUJ8</accession>
<reference evidence="6" key="2">
    <citation type="submission" date="2025-08" db="UniProtKB">
        <authorList>
            <consortium name="Ensembl"/>
        </authorList>
    </citation>
    <scope>IDENTIFICATION</scope>
</reference>
<dbReference type="Gene3D" id="1.25.40.10">
    <property type="entry name" value="Tetratricopeptide repeat domain"/>
    <property type="match status" value="1"/>
</dbReference>
<dbReference type="InterPro" id="IPR027370">
    <property type="entry name" value="Znf-RING_euk"/>
</dbReference>
<dbReference type="PROSITE" id="PS50005">
    <property type="entry name" value="TPR"/>
    <property type="match status" value="1"/>
</dbReference>
<dbReference type="SUPFAM" id="SSF88697">
    <property type="entry name" value="PUA domain-like"/>
    <property type="match status" value="1"/>
</dbReference>
<dbReference type="GO" id="GO:0008270">
    <property type="term" value="F:zinc ion binding"/>
    <property type="evidence" value="ECO:0007669"/>
    <property type="project" value="UniProtKB-KW"/>
</dbReference>
<dbReference type="CDD" id="cd16513">
    <property type="entry name" value="RING-HC_LONFs_rpt1"/>
    <property type="match status" value="1"/>
</dbReference>
<dbReference type="PROSITE" id="PS51787">
    <property type="entry name" value="LON_N"/>
    <property type="match status" value="1"/>
</dbReference>
<dbReference type="Ensembl" id="ENSMUNT00000020802.2">
    <property type="protein sequence ID" value="ENSMUNP00000018104.2"/>
    <property type="gene ID" value="ENSMUNG00000013854.2"/>
</dbReference>
<evidence type="ECO:0000256" key="2">
    <source>
        <dbReference type="ARBA" id="ARBA00022771"/>
    </source>
</evidence>
<protein>
    <submittedName>
        <fullName evidence="6">Uncharacterized protein</fullName>
    </submittedName>
</protein>
<dbReference type="InterPro" id="IPR011990">
    <property type="entry name" value="TPR-like_helical_dom_sf"/>
</dbReference>
<dbReference type="PANTHER" id="PTHR23327:SF41">
    <property type="entry name" value="LON PEPTIDASE N-TERMINAL DOMAIN AND RING FINGER PROTEIN 3"/>
    <property type="match status" value="1"/>
</dbReference>
<dbReference type="Gene3D" id="3.30.40.10">
    <property type="entry name" value="Zinc/RING finger domain, C3HC4 (zinc finger)"/>
    <property type="match status" value="2"/>
</dbReference>
<dbReference type="Gene3D" id="2.30.130.40">
    <property type="entry name" value="LON domain-like"/>
    <property type="match status" value="1"/>
</dbReference>
<sequence>MGSPLPPQQRPEPPLVLQLAAGALQAQNLELPGGGGLGPEWQVLLGRADALAFGGRLHEALPLYQLASRHQQLRAEQLEKLVECLANSVRIKEGLPAAGSGPPQPREGDVFRCRKCQGFLFEPVSLPCGHTFCKKCLERDRAAESRCVLCKEEEGGTAPGQLPRVNVILSNLLAKWFPCQVKASQLRHEGNLLYKEKKLQAALQKYNEAVSLAPNDHLLYSNRSQINSTLKACENALHDAETACRLQPYWLKGHLRKGQALANLGKTEEALREFLFCLALDTGNKTAKSEAQKVNVEQKKGFSIQEEPNVTTSGSLRKSVQITESKKDCSEEENKLTSMQESPFLISDKCSLLKRKCCSEEMRNAELPCKVMKKDTIDTKGNSAGQHTPFEFVDPSDLDCSLCMRLFYEPVTTPCGHTFCLKCLERCLDHNPKCPLCKEGLSECLAMRKYCKTVLMEELIARYLPEELTERRKIYEEEIAELSNLNKNVPIFVCTMAYPTVPCPLHIFEPCYRLMIRRCMETGTKQFGMCISDPVKGFADYGCILEIRNVEFFADGRSVVDSIGKRRFKVIQHSQRDGYNTADIEYIEDQKVQGQEYAALLVLHDSVYDQAYLWFNSLKQALKSRILSHFGPMPAKDPDPQANPNGPAWCWWVLAVLPLENRAQLPFLAMKSLKDRLNGIRRVLTFMSRTRSR</sequence>
<feature type="domain" description="RING-type" evidence="4">
    <location>
        <begin position="113"/>
        <end position="151"/>
    </location>
</feature>
<dbReference type="Pfam" id="PF13445">
    <property type="entry name" value="zf-RING_UBOX"/>
    <property type="match status" value="1"/>
</dbReference>
<evidence type="ECO:0000256" key="3">
    <source>
        <dbReference type="ARBA" id="ARBA00022833"/>
    </source>
</evidence>
<dbReference type="InterPro" id="IPR015947">
    <property type="entry name" value="PUA-like_sf"/>
</dbReference>
<dbReference type="InterPro" id="IPR019734">
    <property type="entry name" value="TPR_rpt"/>
</dbReference>
<dbReference type="AlphaFoldDB" id="A0A8C6JUJ8"/>
<dbReference type="CDD" id="cd16514">
    <property type="entry name" value="RING-HC_LONFs_rpt2"/>
    <property type="match status" value="1"/>
</dbReference>
<evidence type="ECO:0000259" key="5">
    <source>
        <dbReference type="PROSITE" id="PS51787"/>
    </source>
</evidence>
<dbReference type="InterPro" id="IPR046336">
    <property type="entry name" value="Lon_prtase_N_sf"/>
</dbReference>
<dbReference type="GO" id="GO:0061630">
    <property type="term" value="F:ubiquitin protein ligase activity"/>
    <property type="evidence" value="ECO:0007669"/>
    <property type="project" value="TreeGrafter"/>
</dbReference>
<dbReference type="Proteomes" id="UP000694405">
    <property type="component" value="Chromosome 6"/>
</dbReference>
<evidence type="ECO:0000256" key="1">
    <source>
        <dbReference type="ARBA" id="ARBA00022723"/>
    </source>
</evidence>
<dbReference type="InterPro" id="IPR013083">
    <property type="entry name" value="Znf_RING/FYVE/PHD"/>
</dbReference>
<keyword evidence="2" id="KW-0863">Zinc-finger</keyword>
<proteinExistence type="predicted"/>
<dbReference type="GO" id="GO:0005737">
    <property type="term" value="C:cytoplasm"/>
    <property type="evidence" value="ECO:0007669"/>
    <property type="project" value="UniProtKB-ARBA"/>
</dbReference>
<dbReference type="Pfam" id="PF13923">
    <property type="entry name" value="zf-C3HC4_2"/>
    <property type="match status" value="1"/>
</dbReference>
<dbReference type="PANTHER" id="PTHR23327">
    <property type="entry name" value="RING FINGER PROTEIN 127"/>
    <property type="match status" value="1"/>
</dbReference>
<organism evidence="6 7">
    <name type="scientific">Melopsittacus undulatus</name>
    <name type="common">Budgerigar</name>
    <name type="synonym">Psittacus undulatus</name>
    <dbReference type="NCBI Taxonomy" id="13146"/>
    <lineage>
        <taxon>Eukaryota</taxon>
        <taxon>Metazoa</taxon>
        <taxon>Chordata</taxon>
        <taxon>Craniata</taxon>
        <taxon>Vertebrata</taxon>
        <taxon>Euteleostomi</taxon>
        <taxon>Archelosauria</taxon>
        <taxon>Archosauria</taxon>
        <taxon>Dinosauria</taxon>
        <taxon>Saurischia</taxon>
        <taxon>Theropoda</taxon>
        <taxon>Coelurosauria</taxon>
        <taxon>Aves</taxon>
        <taxon>Neognathae</taxon>
        <taxon>Neoaves</taxon>
        <taxon>Telluraves</taxon>
        <taxon>Australaves</taxon>
        <taxon>Psittaciformes</taxon>
        <taxon>Psittaculidae</taxon>
        <taxon>Melopsittacus</taxon>
    </lineage>
</organism>
<dbReference type="InterPro" id="IPR003111">
    <property type="entry name" value="Lon_prtase_N"/>
</dbReference>
<dbReference type="SMART" id="SM00184">
    <property type="entry name" value="RING"/>
    <property type="match status" value="2"/>
</dbReference>
<evidence type="ECO:0000313" key="7">
    <source>
        <dbReference type="Proteomes" id="UP000694405"/>
    </source>
</evidence>
<evidence type="ECO:0000259" key="4">
    <source>
        <dbReference type="PROSITE" id="PS50089"/>
    </source>
</evidence>
<dbReference type="SUPFAM" id="SSF48452">
    <property type="entry name" value="TPR-like"/>
    <property type="match status" value="1"/>
</dbReference>
<reference evidence="6" key="1">
    <citation type="submission" date="2020-03" db="EMBL/GenBank/DDBJ databases">
        <title>Melopsittacus undulatus (budgerigar) genome, bMelUnd1, maternal haplotype with Z.</title>
        <authorList>
            <person name="Gedman G."/>
            <person name="Mountcastle J."/>
            <person name="Haase B."/>
            <person name="Formenti G."/>
            <person name="Wright T."/>
            <person name="Apodaca J."/>
            <person name="Pelan S."/>
            <person name="Chow W."/>
            <person name="Rhie A."/>
            <person name="Howe K."/>
            <person name="Fedrigo O."/>
            <person name="Jarvis E.D."/>
        </authorList>
    </citation>
    <scope>NUCLEOTIDE SEQUENCE [LARGE SCALE GENOMIC DNA]</scope>
</reference>
<dbReference type="InterPro" id="IPR001841">
    <property type="entry name" value="Znf_RING"/>
</dbReference>
<keyword evidence="1" id="KW-0479">Metal-binding</keyword>
<accession>A0A8V5FK17</accession>
<dbReference type="InterPro" id="IPR017907">
    <property type="entry name" value="Znf_RING_CS"/>
</dbReference>
<feature type="domain" description="RING-type" evidence="4">
    <location>
        <begin position="400"/>
        <end position="438"/>
    </location>
</feature>
<name>A0A8C6JUJ8_MELUD</name>
<dbReference type="SMART" id="SM00028">
    <property type="entry name" value="TPR"/>
    <property type="match status" value="4"/>
</dbReference>
<keyword evidence="7" id="KW-1185">Reference proteome</keyword>
<keyword evidence="3" id="KW-0862">Zinc</keyword>
<dbReference type="PROSITE" id="PS00518">
    <property type="entry name" value="ZF_RING_1"/>
    <property type="match status" value="2"/>
</dbReference>
<dbReference type="SMART" id="SM00464">
    <property type="entry name" value="LON"/>
    <property type="match status" value="1"/>
</dbReference>
<dbReference type="SUPFAM" id="SSF57850">
    <property type="entry name" value="RING/U-box"/>
    <property type="match status" value="2"/>
</dbReference>
<gene>
    <name evidence="6" type="primary">LOC101871617</name>
</gene>
<feature type="domain" description="Lon N-terminal" evidence="5">
    <location>
        <begin position="479"/>
        <end position="688"/>
    </location>
</feature>